<proteinExistence type="predicted"/>
<dbReference type="GO" id="GO:0042834">
    <property type="term" value="F:peptidoglycan binding"/>
    <property type="evidence" value="ECO:0007669"/>
    <property type="project" value="InterPro"/>
</dbReference>
<sequence length="143" mass="16321">MMHKFIFLPALMFLFVTVARAQEVSDGSIKVVKDGRIEALIKKQVYVNTLALRNPPGFRVQVLSTNKRNEATAAKTKLMQAFPDYRTYLDYQAPYFKVRVGDFRSREEATELRNKLSNFFPAGVFVVPSIINVTPGKEMINEN</sequence>
<dbReference type="OrthoDB" id="2473397at2"/>
<dbReference type="Pfam" id="PF05036">
    <property type="entry name" value="SPOR"/>
    <property type="match status" value="1"/>
</dbReference>
<keyword evidence="4" id="KW-1185">Reference proteome</keyword>
<accession>A0A291QPT3</accession>
<feature type="signal peptide" evidence="1">
    <location>
        <begin position="1"/>
        <end position="21"/>
    </location>
</feature>
<dbReference type="InterPro" id="IPR007730">
    <property type="entry name" value="SPOR-like_dom"/>
</dbReference>
<evidence type="ECO:0000313" key="4">
    <source>
        <dbReference type="Proteomes" id="UP000220133"/>
    </source>
</evidence>
<feature type="domain" description="SPOR" evidence="2">
    <location>
        <begin position="52"/>
        <end position="129"/>
    </location>
</feature>
<protein>
    <submittedName>
        <fullName evidence="3">Sporulation protein</fullName>
    </submittedName>
</protein>
<dbReference type="KEGG" id="cbae:COR50_01820"/>
<evidence type="ECO:0000313" key="3">
    <source>
        <dbReference type="EMBL" id="ATL45999.1"/>
    </source>
</evidence>
<organism evidence="3 4">
    <name type="scientific">Chitinophaga caeni</name>
    <dbReference type="NCBI Taxonomy" id="2029983"/>
    <lineage>
        <taxon>Bacteria</taxon>
        <taxon>Pseudomonadati</taxon>
        <taxon>Bacteroidota</taxon>
        <taxon>Chitinophagia</taxon>
        <taxon>Chitinophagales</taxon>
        <taxon>Chitinophagaceae</taxon>
        <taxon>Chitinophaga</taxon>
    </lineage>
</organism>
<dbReference type="PROSITE" id="PS51724">
    <property type="entry name" value="SPOR"/>
    <property type="match status" value="1"/>
</dbReference>
<feature type="chain" id="PRO_5012087126" evidence="1">
    <location>
        <begin position="22"/>
        <end position="143"/>
    </location>
</feature>
<keyword evidence="1" id="KW-0732">Signal</keyword>
<dbReference type="RefSeq" id="WP_098192389.1">
    <property type="nucleotide sequence ID" value="NZ_CP023777.1"/>
</dbReference>
<dbReference type="Proteomes" id="UP000220133">
    <property type="component" value="Chromosome"/>
</dbReference>
<reference evidence="3 4" key="1">
    <citation type="submission" date="2017-10" db="EMBL/GenBank/DDBJ databases">
        <title>Paenichitinophaga pekingensis gen. nov., sp. nov., isolated from activated sludge.</title>
        <authorList>
            <person name="Jin D."/>
            <person name="Kong X."/>
            <person name="Deng Y."/>
            <person name="Bai Z."/>
        </authorList>
    </citation>
    <scope>NUCLEOTIDE SEQUENCE [LARGE SCALE GENOMIC DNA]</scope>
    <source>
        <strain evidence="3 4">13</strain>
    </source>
</reference>
<dbReference type="AlphaFoldDB" id="A0A291QPT3"/>
<dbReference type="EMBL" id="CP023777">
    <property type="protein sequence ID" value="ATL45999.1"/>
    <property type="molecule type" value="Genomic_DNA"/>
</dbReference>
<name>A0A291QPT3_9BACT</name>
<evidence type="ECO:0000256" key="1">
    <source>
        <dbReference type="SAM" id="SignalP"/>
    </source>
</evidence>
<dbReference type="Gene3D" id="3.30.70.1070">
    <property type="entry name" value="Sporulation related repeat"/>
    <property type="match status" value="1"/>
</dbReference>
<evidence type="ECO:0000259" key="2">
    <source>
        <dbReference type="PROSITE" id="PS51724"/>
    </source>
</evidence>
<gene>
    <name evidence="3" type="ORF">COR50_01820</name>
</gene>
<dbReference type="InterPro" id="IPR036680">
    <property type="entry name" value="SPOR-like_sf"/>
</dbReference>
<dbReference type="SUPFAM" id="SSF110997">
    <property type="entry name" value="Sporulation related repeat"/>
    <property type="match status" value="1"/>
</dbReference>